<dbReference type="Proteomes" id="UP001245370">
    <property type="component" value="Unassembled WGS sequence"/>
</dbReference>
<keyword evidence="2" id="KW-0472">Membrane</keyword>
<feature type="compositionally biased region" description="Low complexity" evidence="1">
    <location>
        <begin position="237"/>
        <end position="281"/>
    </location>
</feature>
<name>A0A9W6CLN7_XANFL</name>
<proteinExistence type="predicted"/>
<evidence type="ECO:0000313" key="3">
    <source>
        <dbReference type="EMBL" id="GLI22371.1"/>
    </source>
</evidence>
<dbReference type="GeneID" id="95762836"/>
<feature type="region of interest" description="Disordered" evidence="1">
    <location>
        <begin position="223"/>
        <end position="338"/>
    </location>
</feature>
<dbReference type="EMBL" id="JAVDPY010000001">
    <property type="protein sequence ID" value="MDR6331835.1"/>
    <property type="molecule type" value="Genomic_DNA"/>
</dbReference>
<evidence type="ECO:0000256" key="1">
    <source>
        <dbReference type="SAM" id="MobiDB-lite"/>
    </source>
</evidence>
<feature type="compositionally biased region" description="Pro residues" evidence="1">
    <location>
        <begin position="302"/>
        <end position="320"/>
    </location>
</feature>
<organism evidence="3 5">
    <name type="scientific">Xanthobacter flavus</name>
    <dbReference type="NCBI Taxonomy" id="281"/>
    <lineage>
        <taxon>Bacteria</taxon>
        <taxon>Pseudomonadati</taxon>
        <taxon>Pseudomonadota</taxon>
        <taxon>Alphaproteobacteria</taxon>
        <taxon>Hyphomicrobiales</taxon>
        <taxon>Xanthobacteraceae</taxon>
        <taxon>Xanthobacter</taxon>
    </lineage>
</organism>
<feature type="transmembrane region" description="Helical" evidence="2">
    <location>
        <begin position="48"/>
        <end position="68"/>
    </location>
</feature>
<dbReference type="RefSeq" id="WP_281807394.1">
    <property type="nucleotide sequence ID" value="NZ_BSDO01000002.1"/>
</dbReference>
<accession>A0A9W6CLN7</accession>
<reference evidence="4 6" key="2">
    <citation type="submission" date="2023-07" db="EMBL/GenBank/DDBJ databases">
        <title>Genomic Encyclopedia of Type Strains, Phase IV (KMG-IV): sequencing the most valuable type-strain genomes for metagenomic binning, comparative biology and taxonomic classification.</title>
        <authorList>
            <person name="Goeker M."/>
        </authorList>
    </citation>
    <scope>NUCLEOTIDE SEQUENCE [LARGE SCALE GENOMIC DNA]</scope>
    <source>
        <strain evidence="4 6">DSM 338</strain>
    </source>
</reference>
<keyword evidence="2" id="KW-0812">Transmembrane</keyword>
<feature type="transmembrane region" description="Helical" evidence="2">
    <location>
        <begin position="20"/>
        <end position="39"/>
    </location>
</feature>
<evidence type="ECO:0000313" key="4">
    <source>
        <dbReference type="EMBL" id="MDR6331835.1"/>
    </source>
</evidence>
<reference evidence="3" key="1">
    <citation type="submission" date="2022-12" db="EMBL/GenBank/DDBJ databases">
        <title>Reference genome sequencing for broad-spectrum identification of bacterial and archaeal isolates by mass spectrometry.</title>
        <authorList>
            <person name="Sekiguchi Y."/>
            <person name="Tourlousse D.M."/>
        </authorList>
    </citation>
    <scope>NUCLEOTIDE SEQUENCE</scope>
    <source>
        <strain evidence="3">301</strain>
    </source>
</reference>
<keyword evidence="2" id="KW-1133">Transmembrane helix</keyword>
<dbReference type="Proteomes" id="UP001144397">
    <property type="component" value="Unassembled WGS sequence"/>
</dbReference>
<dbReference type="AlphaFoldDB" id="A0A9W6CLN7"/>
<protein>
    <submittedName>
        <fullName evidence="3">Uncharacterized protein</fullName>
    </submittedName>
</protein>
<feature type="compositionally biased region" description="Low complexity" evidence="1">
    <location>
        <begin position="321"/>
        <end position="330"/>
    </location>
</feature>
<dbReference type="EMBL" id="BSDO01000002">
    <property type="protein sequence ID" value="GLI22371.1"/>
    <property type="molecule type" value="Genomic_DNA"/>
</dbReference>
<keyword evidence="6" id="KW-1185">Reference proteome</keyword>
<evidence type="ECO:0000313" key="5">
    <source>
        <dbReference type="Proteomes" id="UP001144397"/>
    </source>
</evidence>
<evidence type="ECO:0000313" key="6">
    <source>
        <dbReference type="Proteomes" id="UP001245370"/>
    </source>
</evidence>
<sequence>MLEWMDRTLSILNSNFDVPGWVVLAAMVVGAVFVFVLFVRSEPNENPLTLLVLIGILLGGLSVGSAMVKQIIQAASISEARALEARASGLDAAAAQTAALGCIGADPSLTGVCEAVLFERPDTVASARSMVRARMALVEDAFEFVRRRKADYLTERIIAWRRPLEQDPYGLVASALVDFSGCTVSYCPQAAIFGDPTHIIANMNEGRYASLIAKYTPVWERNARNRGMTGGPPPRTGPFGMLLTQPDPAHAAQPGAQPGTPGVPAPAAAPAAEDPDVIAAPPTAPLPPARPARTPAAQATPPANPPPRPAAPRPRPPAQPAAPADAEPAADGTGANGQ</sequence>
<comment type="caution">
    <text evidence="3">The sequence shown here is derived from an EMBL/GenBank/DDBJ whole genome shotgun (WGS) entry which is preliminary data.</text>
</comment>
<feature type="compositionally biased region" description="Low complexity" evidence="1">
    <location>
        <begin position="291"/>
        <end position="301"/>
    </location>
</feature>
<gene>
    <name evidence="4" type="ORF">GGQ86_000282</name>
    <name evidence="3" type="ORF">XFLAVUS301_20450</name>
</gene>
<evidence type="ECO:0000256" key="2">
    <source>
        <dbReference type="SAM" id="Phobius"/>
    </source>
</evidence>